<gene>
    <name evidence="7" type="primary">ychF</name>
    <name evidence="11" type="ORF">GCM10010439_19020</name>
</gene>
<evidence type="ECO:0000256" key="6">
    <source>
        <dbReference type="ARBA" id="ARBA00023125"/>
    </source>
</evidence>
<keyword evidence="3 7" id="KW-0547">Nucleotide-binding</keyword>
<feature type="compositionally biased region" description="Basic and acidic residues" evidence="8">
    <location>
        <begin position="353"/>
        <end position="371"/>
    </location>
</feature>
<dbReference type="InterPro" id="IPR004095">
    <property type="entry name" value="TGS"/>
</dbReference>
<keyword evidence="6" id="KW-0238">DNA-binding</keyword>
<organism evidence="11 12">
    <name type="scientific">Actinocorallia aurantiaca</name>
    <dbReference type="NCBI Taxonomy" id="46204"/>
    <lineage>
        <taxon>Bacteria</taxon>
        <taxon>Bacillati</taxon>
        <taxon>Actinomycetota</taxon>
        <taxon>Actinomycetes</taxon>
        <taxon>Streptosporangiales</taxon>
        <taxon>Thermomonosporaceae</taxon>
        <taxon>Actinocorallia</taxon>
    </lineage>
</organism>
<proteinExistence type="inferred from homology"/>
<dbReference type="Pfam" id="PF07282">
    <property type="entry name" value="Cas12f1-like_TNB"/>
    <property type="match status" value="1"/>
</dbReference>
<dbReference type="Gene3D" id="3.10.20.30">
    <property type="match status" value="1"/>
</dbReference>
<dbReference type="SUPFAM" id="SSF81271">
    <property type="entry name" value="TGS-like"/>
    <property type="match status" value="1"/>
</dbReference>
<evidence type="ECO:0000256" key="7">
    <source>
        <dbReference type="HAMAP-Rule" id="MF_00944"/>
    </source>
</evidence>
<dbReference type="PANTHER" id="PTHR23305:SF18">
    <property type="entry name" value="OBG-TYPE G DOMAIN-CONTAINING PROTEIN"/>
    <property type="match status" value="1"/>
</dbReference>
<dbReference type="EMBL" id="BAAATZ010000006">
    <property type="protein sequence ID" value="GAA2723517.1"/>
    <property type="molecule type" value="Genomic_DNA"/>
</dbReference>
<evidence type="ECO:0000259" key="9">
    <source>
        <dbReference type="PROSITE" id="PS51710"/>
    </source>
</evidence>
<evidence type="ECO:0000313" key="12">
    <source>
        <dbReference type="Proteomes" id="UP001501842"/>
    </source>
</evidence>
<comment type="function">
    <text evidence="7">ATPase that binds to both the 70S ribosome and the 50S ribosomal subunit in a nucleotide-independent manner.</text>
</comment>
<dbReference type="InterPro" id="IPR023192">
    <property type="entry name" value="TGS-like_dom_sf"/>
</dbReference>
<dbReference type="SUPFAM" id="SSF52540">
    <property type="entry name" value="P-loop containing nucleoside triphosphate hydrolases"/>
    <property type="match status" value="1"/>
</dbReference>
<sequence length="1010" mass="111087">MSVVRLPLVVDEQTAARLESLFFAMFQLKRTVQREARSRTEVFWAGTRRREANAAAWRREVGLTRPGLERAAYAHLDASGWLRHHATKALALHQADEVWNGVERHLFPDASGRRAGRPRTGSWWEYTRIPGRARSHTTARKWETFRLHGSLQGHLDTWRHPTLPAHVRTPEQAARLVPGTPVLAQPRRMHPPRPAAGRGGRSSWWEYDGPLTVVFTGGPDSKRGEIVLPVRLPQGAGRWRRLFHFLDRPHLWHKIDLVRRPHPAAPGGWAYEAHLMVLDRGYTSPATQERRQKASALERVGGVDLNVGNLSVVSLPATLRLADGPVLADQIVLTDLERAAVERERRTARRRARALERSRRANNKARYELSRRQRRRRERRRAAGLPERQVGLPKGPRLANAAGRPLVSHRKDRLTGAYRALRTRTRVQQAGRTEAGRARARRVAERITAAHGVRLTVEDGPVSSWFRLWGRACAVFTPGMLKAALAAECSAAGGRLGRASTFTTALSQHCLCGRRTPKTLADRVHHCPSCGLSADRDLVSAALGAFVVWTDEADPKTASVDFDASRHALGVFGHGLQGALAESTATRPPAARTGGRKRGGSRPQGAASARPIPERQRRRPRTGTLHGPHRTDATGHRTVSATLKQSLDFQNVSLSIGIVGLPNVGKSTLFNALTKNDALAANYPFATIEPNVGVVGVPDPRLQKLAEVFGSARILPATIEFVDIAGIVKGASEGQGLGNKFLANIRDTDAICQVIRAFDDPDVTHVDGETNPLRDIETINTELILADLQTVERALPRLEKEVKLKKDKDAPLVLEAVQAVQEKLNEGVTAYASGVDLTLLRELHLLTAKPFIYVFNLDEDELVDEALRDKLSALVAPAKAVFLSAKIESELIELPDDEALELLQSMGQEESGLAQLVRVGFDTLGLQTYLTAGPKEARAWTIDKGATAPEAAGVIHTDFQRGFIKAEVVSFDDLVAEGSIPAARAAGKARMEGKDYVMQDGDVVEFRFNV</sequence>
<dbReference type="CDD" id="cd01900">
    <property type="entry name" value="YchF"/>
    <property type="match status" value="1"/>
</dbReference>
<dbReference type="InterPro" id="IPR006073">
    <property type="entry name" value="GTP-bd"/>
</dbReference>
<feature type="domain" description="OBG-type G" evidence="9">
    <location>
        <begin position="654"/>
        <end position="903"/>
    </location>
</feature>
<dbReference type="PRINTS" id="PR00326">
    <property type="entry name" value="GTP1OBG"/>
</dbReference>
<accession>A0ABN3U2M4</accession>
<evidence type="ECO:0000256" key="5">
    <source>
        <dbReference type="ARBA" id="ARBA00022842"/>
    </source>
</evidence>
<keyword evidence="2" id="KW-0479">Metal-binding</keyword>
<evidence type="ECO:0000256" key="3">
    <source>
        <dbReference type="ARBA" id="ARBA00022741"/>
    </source>
</evidence>
<dbReference type="Gene3D" id="1.10.150.300">
    <property type="entry name" value="TGS-like domain"/>
    <property type="match status" value="1"/>
</dbReference>
<evidence type="ECO:0000256" key="2">
    <source>
        <dbReference type="ARBA" id="ARBA00022723"/>
    </source>
</evidence>
<dbReference type="HAMAP" id="MF_00944">
    <property type="entry name" value="YchF_OLA1_ATPase"/>
    <property type="match status" value="1"/>
</dbReference>
<dbReference type="PANTHER" id="PTHR23305">
    <property type="entry name" value="OBG GTPASE FAMILY"/>
    <property type="match status" value="1"/>
</dbReference>
<dbReference type="Pfam" id="PF01926">
    <property type="entry name" value="MMR_HSR1"/>
    <property type="match status" value="1"/>
</dbReference>
<comment type="caution">
    <text evidence="11">The sequence shown here is derived from an EMBL/GenBank/DDBJ whole genome shotgun (WGS) entry which is preliminary data.</text>
</comment>
<keyword evidence="4 7" id="KW-0067">ATP-binding</keyword>
<dbReference type="Gene3D" id="3.40.50.300">
    <property type="entry name" value="P-loop containing nucleotide triphosphate hydrolases"/>
    <property type="match status" value="1"/>
</dbReference>
<evidence type="ECO:0000256" key="1">
    <source>
        <dbReference type="ARBA" id="ARBA00001946"/>
    </source>
</evidence>
<dbReference type="PROSITE" id="PS51880">
    <property type="entry name" value="TGS"/>
    <property type="match status" value="1"/>
</dbReference>
<dbReference type="Pfam" id="PF06071">
    <property type="entry name" value="YchF-GTPase_C"/>
    <property type="match status" value="1"/>
</dbReference>
<dbReference type="InterPro" id="IPR004396">
    <property type="entry name" value="ATPase_YchF/OLA1"/>
</dbReference>
<dbReference type="InterPro" id="IPR031167">
    <property type="entry name" value="G_OBG"/>
</dbReference>
<dbReference type="InterPro" id="IPR012676">
    <property type="entry name" value="TGS-like"/>
</dbReference>
<keyword evidence="5" id="KW-0460">Magnesium</keyword>
<feature type="region of interest" description="Disordered" evidence="8">
    <location>
        <begin position="352"/>
        <end position="400"/>
    </location>
</feature>
<dbReference type="InterPro" id="IPR013029">
    <property type="entry name" value="YchF_C"/>
</dbReference>
<protein>
    <recommendedName>
        <fullName evidence="7">Ribosome-binding ATPase YchF</fullName>
    </recommendedName>
</protein>
<dbReference type="InterPro" id="IPR012675">
    <property type="entry name" value="Beta-grasp_dom_sf"/>
</dbReference>
<feature type="binding site" evidence="7">
    <location>
        <begin position="663"/>
        <end position="668"/>
    </location>
    <ligand>
        <name>ATP</name>
        <dbReference type="ChEBI" id="CHEBI:30616"/>
    </ligand>
</feature>
<evidence type="ECO:0000313" key="11">
    <source>
        <dbReference type="EMBL" id="GAA2723517.1"/>
    </source>
</evidence>
<evidence type="ECO:0000256" key="4">
    <source>
        <dbReference type="ARBA" id="ARBA00022840"/>
    </source>
</evidence>
<dbReference type="NCBIfam" id="TIGR00092">
    <property type="entry name" value="redox-regulated ATPase YchF"/>
    <property type="match status" value="1"/>
</dbReference>
<dbReference type="CDD" id="cd04867">
    <property type="entry name" value="TGS_YchF_OLA1"/>
    <property type="match status" value="1"/>
</dbReference>
<dbReference type="InterPro" id="IPR027417">
    <property type="entry name" value="P-loop_NTPase"/>
</dbReference>
<dbReference type="Proteomes" id="UP001501842">
    <property type="component" value="Unassembled WGS sequence"/>
</dbReference>
<feature type="domain" description="TGS" evidence="10">
    <location>
        <begin position="925"/>
        <end position="1008"/>
    </location>
</feature>
<dbReference type="InterPro" id="IPR041706">
    <property type="entry name" value="YchF_N"/>
</dbReference>
<name>A0ABN3U2M4_9ACTN</name>
<dbReference type="PROSITE" id="PS51710">
    <property type="entry name" value="G_OBG"/>
    <property type="match status" value="1"/>
</dbReference>
<evidence type="ECO:0000259" key="10">
    <source>
        <dbReference type="PROSITE" id="PS51880"/>
    </source>
</evidence>
<dbReference type="InterPro" id="IPR010095">
    <property type="entry name" value="Cas12f1-like_TNB"/>
</dbReference>
<comment type="cofactor">
    <cofactor evidence="1">
        <name>Mg(2+)</name>
        <dbReference type="ChEBI" id="CHEBI:18420"/>
    </cofactor>
</comment>
<comment type="similarity">
    <text evidence="7">Belongs to the TRAFAC class OBG-HflX-like GTPase superfamily. OBG GTPase family. YchF/OLA1 subfamily.</text>
</comment>
<feature type="region of interest" description="Disordered" evidence="8">
    <location>
        <begin position="580"/>
        <end position="634"/>
    </location>
</feature>
<keyword evidence="12" id="KW-1185">Reference proteome</keyword>
<feature type="compositionally biased region" description="Basic residues" evidence="8">
    <location>
        <begin position="372"/>
        <end position="382"/>
    </location>
</feature>
<evidence type="ECO:0000256" key="8">
    <source>
        <dbReference type="SAM" id="MobiDB-lite"/>
    </source>
</evidence>
<reference evidence="11 12" key="1">
    <citation type="journal article" date="2019" name="Int. J. Syst. Evol. Microbiol.">
        <title>The Global Catalogue of Microorganisms (GCM) 10K type strain sequencing project: providing services to taxonomists for standard genome sequencing and annotation.</title>
        <authorList>
            <consortium name="The Broad Institute Genomics Platform"/>
            <consortium name="The Broad Institute Genome Sequencing Center for Infectious Disease"/>
            <person name="Wu L."/>
            <person name="Ma J."/>
        </authorList>
    </citation>
    <scope>NUCLEOTIDE SEQUENCE [LARGE SCALE GENOMIC DNA]</scope>
    <source>
        <strain evidence="11 12">JCM 8201</strain>
    </source>
</reference>